<evidence type="ECO:0000259" key="6">
    <source>
        <dbReference type="PROSITE" id="PS50045"/>
    </source>
</evidence>
<dbReference type="InterPro" id="IPR003593">
    <property type="entry name" value="AAA+_ATPase"/>
</dbReference>
<evidence type="ECO:0000256" key="2">
    <source>
        <dbReference type="ARBA" id="ARBA00022840"/>
    </source>
</evidence>
<dbReference type="RefSeq" id="WP_148135082.1">
    <property type="nucleotide sequence ID" value="NZ_CP017634.1"/>
</dbReference>
<dbReference type="PANTHER" id="PTHR32071:SF74">
    <property type="entry name" value="TRANSCRIPTIONAL ACTIVATOR ROCR"/>
    <property type="match status" value="1"/>
</dbReference>
<feature type="domain" description="PAS" evidence="7">
    <location>
        <begin position="15"/>
        <end position="59"/>
    </location>
</feature>
<dbReference type="InterPro" id="IPR009057">
    <property type="entry name" value="Homeodomain-like_sf"/>
</dbReference>
<dbReference type="EMBL" id="CP017634">
    <property type="protein sequence ID" value="ATW25812.1"/>
    <property type="molecule type" value="Genomic_DNA"/>
</dbReference>
<keyword evidence="9" id="KW-1185">Reference proteome</keyword>
<dbReference type="Pfam" id="PF02954">
    <property type="entry name" value="HTH_8"/>
    <property type="match status" value="1"/>
</dbReference>
<keyword evidence="3" id="KW-0805">Transcription regulation</keyword>
<dbReference type="CDD" id="cd00009">
    <property type="entry name" value="AAA"/>
    <property type="match status" value="1"/>
</dbReference>
<evidence type="ECO:0000256" key="3">
    <source>
        <dbReference type="ARBA" id="ARBA00023015"/>
    </source>
</evidence>
<evidence type="ECO:0000256" key="5">
    <source>
        <dbReference type="ARBA" id="ARBA00023163"/>
    </source>
</evidence>
<dbReference type="PROSITE" id="PS00688">
    <property type="entry name" value="SIGMA54_INTERACT_3"/>
    <property type="match status" value="1"/>
</dbReference>
<dbReference type="Pfam" id="PF08448">
    <property type="entry name" value="PAS_4"/>
    <property type="match status" value="1"/>
</dbReference>
<evidence type="ECO:0000256" key="4">
    <source>
        <dbReference type="ARBA" id="ARBA00023125"/>
    </source>
</evidence>
<dbReference type="SUPFAM" id="SSF52540">
    <property type="entry name" value="P-loop containing nucleoside triphosphate hydrolases"/>
    <property type="match status" value="1"/>
</dbReference>
<dbReference type="Pfam" id="PF25601">
    <property type="entry name" value="AAA_lid_14"/>
    <property type="match status" value="1"/>
</dbReference>
<dbReference type="InterPro" id="IPR000014">
    <property type="entry name" value="PAS"/>
</dbReference>
<evidence type="ECO:0000256" key="1">
    <source>
        <dbReference type="ARBA" id="ARBA00022741"/>
    </source>
</evidence>
<dbReference type="Pfam" id="PF00158">
    <property type="entry name" value="Sigma54_activat"/>
    <property type="match status" value="1"/>
</dbReference>
<dbReference type="InterPro" id="IPR002078">
    <property type="entry name" value="Sigma_54_int"/>
</dbReference>
<keyword evidence="1" id="KW-0547">Nucleotide-binding</keyword>
<dbReference type="Proteomes" id="UP000323521">
    <property type="component" value="Chromosome"/>
</dbReference>
<gene>
    <name evidence="8" type="ORF">DCMF_14485</name>
</gene>
<dbReference type="InterPro" id="IPR035965">
    <property type="entry name" value="PAS-like_dom_sf"/>
</dbReference>
<dbReference type="Gene3D" id="1.10.10.60">
    <property type="entry name" value="Homeodomain-like"/>
    <property type="match status" value="1"/>
</dbReference>
<dbReference type="SMART" id="SM00382">
    <property type="entry name" value="AAA"/>
    <property type="match status" value="1"/>
</dbReference>
<dbReference type="PROSITE" id="PS50112">
    <property type="entry name" value="PAS"/>
    <property type="match status" value="1"/>
</dbReference>
<dbReference type="OrthoDB" id="9803970at2"/>
<organism evidence="8 9">
    <name type="scientific">Formimonas warabiya</name>
    <dbReference type="NCBI Taxonomy" id="1761012"/>
    <lineage>
        <taxon>Bacteria</taxon>
        <taxon>Bacillati</taxon>
        <taxon>Bacillota</taxon>
        <taxon>Clostridia</taxon>
        <taxon>Eubacteriales</taxon>
        <taxon>Peptococcaceae</taxon>
        <taxon>Candidatus Formimonas</taxon>
    </lineage>
</organism>
<dbReference type="InterPro" id="IPR013656">
    <property type="entry name" value="PAS_4"/>
</dbReference>
<protein>
    <recommendedName>
        <fullName evidence="10">PAS domain S-box protein</fullName>
    </recommendedName>
</protein>
<name>A0A3G1KTM1_FORW1</name>
<dbReference type="Gene3D" id="1.10.8.60">
    <property type="match status" value="1"/>
</dbReference>
<evidence type="ECO:0000313" key="9">
    <source>
        <dbReference type="Proteomes" id="UP000323521"/>
    </source>
</evidence>
<dbReference type="GO" id="GO:0006355">
    <property type="term" value="P:regulation of DNA-templated transcription"/>
    <property type="evidence" value="ECO:0007669"/>
    <property type="project" value="InterPro"/>
</dbReference>
<evidence type="ECO:0000313" key="8">
    <source>
        <dbReference type="EMBL" id="ATW25812.1"/>
    </source>
</evidence>
<accession>A0A3G1KTM1</accession>
<dbReference type="PROSITE" id="PS50045">
    <property type="entry name" value="SIGMA54_INTERACT_4"/>
    <property type="match status" value="1"/>
</dbReference>
<feature type="domain" description="Sigma-54 factor interaction" evidence="6">
    <location>
        <begin position="161"/>
        <end position="389"/>
    </location>
</feature>
<dbReference type="InterPro" id="IPR058031">
    <property type="entry name" value="AAA_lid_NorR"/>
</dbReference>
<dbReference type="InterPro" id="IPR025944">
    <property type="entry name" value="Sigma_54_int_dom_CS"/>
</dbReference>
<evidence type="ECO:0000259" key="7">
    <source>
        <dbReference type="PROSITE" id="PS50112"/>
    </source>
</evidence>
<dbReference type="InterPro" id="IPR002197">
    <property type="entry name" value="HTH_Fis"/>
</dbReference>
<keyword evidence="2" id="KW-0067">ATP-binding</keyword>
<dbReference type="KEGG" id="fwa:DCMF_14485"/>
<dbReference type="PANTHER" id="PTHR32071">
    <property type="entry name" value="TRANSCRIPTIONAL REGULATORY PROTEIN"/>
    <property type="match status" value="1"/>
</dbReference>
<dbReference type="NCBIfam" id="TIGR00229">
    <property type="entry name" value="sensory_box"/>
    <property type="match status" value="1"/>
</dbReference>
<dbReference type="InterPro" id="IPR027417">
    <property type="entry name" value="P-loop_NTPase"/>
</dbReference>
<dbReference type="FunFam" id="3.40.50.300:FF:000006">
    <property type="entry name" value="DNA-binding transcriptional regulator NtrC"/>
    <property type="match status" value="1"/>
</dbReference>
<dbReference type="AlphaFoldDB" id="A0A3G1KTM1"/>
<dbReference type="SUPFAM" id="SSF46689">
    <property type="entry name" value="Homeodomain-like"/>
    <property type="match status" value="1"/>
</dbReference>
<sequence length="488" mass="54790">MLDLLEEELASLRRENQLLHAIIDRVSDGVYAADREGNILVYNKAFEQIEGTKQVKMLGCKDSDIYLSETLPVDDYQRSAVLKGKKPILNQFISYLSPAGKKVDLVLNSYPYFENGEIAAVYEIGRDVSSANELMQQLMDNFDRHLPKMRHNGTQFSLNDIISASPVMTKVILQAKRIAQTKSIVTIIGETGVGKELFAQGIHNASPFANKSFVAINCAAIPDTLMEALMMGTVKGAFSGAIDAPGFFEQAEGGTLFLDEINSLSLHLQPKLLRLMQEKTVKRLGDNRERPIKCRIICASNEDLFETVKKGQFREDLFYRLTTQLLYIPPLRHHKEDIPVFLDRFISEMNTELSLNIARIDPAIIDLFSEYHWPGNVRELRHTIECAMTFAQSADTTLSLEHIPAILRTRISQQGLSTNQSISPLIEQNQKLNDFLAVCEKMFIEAALARSKGVSSTAAKNIGLSRQNFNYRLRKLGIGYNTSDPSHT</sequence>
<evidence type="ECO:0008006" key="10">
    <source>
        <dbReference type="Google" id="ProtNLM"/>
    </source>
</evidence>
<reference evidence="8 9" key="1">
    <citation type="submission" date="2016-10" db="EMBL/GenBank/DDBJ databases">
        <title>Complete Genome Sequence of Peptococcaceae strain DCMF.</title>
        <authorList>
            <person name="Edwards R.J."/>
            <person name="Holland S.I."/>
            <person name="Deshpande N.P."/>
            <person name="Wong Y.K."/>
            <person name="Ertan H."/>
            <person name="Manefield M."/>
            <person name="Russell T.L."/>
            <person name="Lee M.J."/>
        </authorList>
    </citation>
    <scope>NUCLEOTIDE SEQUENCE [LARGE SCALE GENOMIC DNA]</scope>
    <source>
        <strain evidence="8 9">DCMF</strain>
    </source>
</reference>
<dbReference type="GO" id="GO:0005524">
    <property type="term" value="F:ATP binding"/>
    <property type="evidence" value="ECO:0007669"/>
    <property type="project" value="UniProtKB-KW"/>
</dbReference>
<keyword evidence="4" id="KW-0238">DNA-binding</keyword>
<dbReference type="SUPFAM" id="SSF55785">
    <property type="entry name" value="PYP-like sensor domain (PAS domain)"/>
    <property type="match status" value="1"/>
</dbReference>
<dbReference type="PRINTS" id="PR01590">
    <property type="entry name" value="HTHFIS"/>
</dbReference>
<dbReference type="InterPro" id="IPR025943">
    <property type="entry name" value="Sigma_54_int_dom_ATP-bd_2"/>
</dbReference>
<keyword evidence="5" id="KW-0804">Transcription</keyword>
<dbReference type="PROSITE" id="PS00676">
    <property type="entry name" value="SIGMA54_INTERACT_2"/>
    <property type="match status" value="1"/>
</dbReference>
<dbReference type="Gene3D" id="3.40.50.300">
    <property type="entry name" value="P-loop containing nucleotide triphosphate hydrolases"/>
    <property type="match status" value="1"/>
</dbReference>
<dbReference type="GO" id="GO:0043565">
    <property type="term" value="F:sequence-specific DNA binding"/>
    <property type="evidence" value="ECO:0007669"/>
    <property type="project" value="InterPro"/>
</dbReference>
<proteinExistence type="predicted"/>
<dbReference type="Gene3D" id="3.30.450.20">
    <property type="entry name" value="PAS domain"/>
    <property type="match status" value="1"/>
</dbReference>